<feature type="transmembrane region" description="Helical" evidence="2">
    <location>
        <begin position="46"/>
        <end position="66"/>
    </location>
</feature>
<gene>
    <name evidence="3" type="ORF">JX265_003946</name>
</gene>
<reference evidence="3" key="1">
    <citation type="submission" date="2021-03" db="EMBL/GenBank/DDBJ databases">
        <title>Revisited historic fungal species revealed as producer of novel bioactive compounds through whole genome sequencing and comparative genomics.</title>
        <authorList>
            <person name="Vignolle G.A."/>
            <person name="Hochenegger N."/>
            <person name="Mach R.L."/>
            <person name="Mach-Aigner A.R."/>
            <person name="Javad Rahimi M."/>
            <person name="Salim K.A."/>
            <person name="Chan C.M."/>
            <person name="Lim L.B.L."/>
            <person name="Cai F."/>
            <person name="Druzhinina I.S."/>
            <person name="U'Ren J.M."/>
            <person name="Derntl C."/>
        </authorList>
    </citation>
    <scope>NUCLEOTIDE SEQUENCE</scope>
    <source>
        <strain evidence="3">TUCIM 5799</strain>
    </source>
</reference>
<keyword evidence="2" id="KW-0812">Transmembrane</keyword>
<evidence type="ECO:0000256" key="2">
    <source>
        <dbReference type="SAM" id="Phobius"/>
    </source>
</evidence>
<name>A0A9P9WRF6_9PEZI</name>
<accession>A0A9P9WRF6</accession>
<evidence type="ECO:0000313" key="3">
    <source>
        <dbReference type="EMBL" id="KAI1876420.1"/>
    </source>
</evidence>
<dbReference type="Proteomes" id="UP000829685">
    <property type="component" value="Unassembled WGS sequence"/>
</dbReference>
<evidence type="ECO:0000256" key="1">
    <source>
        <dbReference type="SAM" id="MobiDB-lite"/>
    </source>
</evidence>
<organism evidence="3 4">
    <name type="scientific">Neoarthrinium moseri</name>
    <dbReference type="NCBI Taxonomy" id="1658444"/>
    <lineage>
        <taxon>Eukaryota</taxon>
        <taxon>Fungi</taxon>
        <taxon>Dikarya</taxon>
        <taxon>Ascomycota</taxon>
        <taxon>Pezizomycotina</taxon>
        <taxon>Sordariomycetes</taxon>
        <taxon>Xylariomycetidae</taxon>
        <taxon>Amphisphaeriales</taxon>
        <taxon>Apiosporaceae</taxon>
        <taxon>Neoarthrinium</taxon>
    </lineage>
</organism>
<keyword evidence="2" id="KW-0472">Membrane</keyword>
<dbReference type="OrthoDB" id="5238082at2759"/>
<keyword evidence="4" id="KW-1185">Reference proteome</keyword>
<feature type="region of interest" description="Disordered" evidence="1">
    <location>
        <begin position="100"/>
        <end position="153"/>
    </location>
</feature>
<sequence length="153" mass="17655">MIFPKPSRSFPVRGSGHLIVSRAPGTWSPTHPYRQGRDAAWILQRVIYVFIAIAGFAALALVIWFYRRRERSRRAKGKPVLYGRGGRRWLKWHDQHKSDTTAAGYSKDMSEDRSLVTTQHEGVMPEKPRPTYENPARVGNYKRHPNPESMLKV</sequence>
<proteinExistence type="predicted"/>
<dbReference type="AlphaFoldDB" id="A0A9P9WRF6"/>
<dbReference type="EMBL" id="JAFIMR010000007">
    <property type="protein sequence ID" value="KAI1876420.1"/>
    <property type="molecule type" value="Genomic_DNA"/>
</dbReference>
<evidence type="ECO:0000313" key="4">
    <source>
        <dbReference type="Proteomes" id="UP000829685"/>
    </source>
</evidence>
<comment type="caution">
    <text evidence="3">The sequence shown here is derived from an EMBL/GenBank/DDBJ whole genome shotgun (WGS) entry which is preliminary data.</text>
</comment>
<protein>
    <submittedName>
        <fullName evidence="3">Uncharacterized protein</fullName>
    </submittedName>
</protein>
<keyword evidence="2" id="KW-1133">Transmembrane helix</keyword>